<feature type="transmembrane region" description="Helical" evidence="1">
    <location>
        <begin position="93"/>
        <end position="119"/>
    </location>
</feature>
<name>A0AAV3YEV5_9GAST</name>
<proteinExistence type="predicted"/>
<protein>
    <submittedName>
        <fullName evidence="2">Uncharacterized protein</fullName>
    </submittedName>
</protein>
<comment type="caution">
    <text evidence="2">The sequence shown here is derived from an EMBL/GenBank/DDBJ whole genome shotgun (WGS) entry which is preliminary data.</text>
</comment>
<dbReference type="Proteomes" id="UP000735302">
    <property type="component" value="Unassembled WGS sequence"/>
</dbReference>
<reference evidence="2 3" key="1">
    <citation type="journal article" date="2021" name="Elife">
        <title>Chloroplast acquisition without the gene transfer in kleptoplastic sea slugs, Plakobranchus ocellatus.</title>
        <authorList>
            <person name="Maeda T."/>
            <person name="Takahashi S."/>
            <person name="Yoshida T."/>
            <person name="Shimamura S."/>
            <person name="Takaki Y."/>
            <person name="Nagai Y."/>
            <person name="Toyoda A."/>
            <person name="Suzuki Y."/>
            <person name="Arimoto A."/>
            <person name="Ishii H."/>
            <person name="Satoh N."/>
            <person name="Nishiyama T."/>
            <person name="Hasebe M."/>
            <person name="Maruyama T."/>
            <person name="Minagawa J."/>
            <person name="Obokata J."/>
            <person name="Shigenobu S."/>
        </authorList>
    </citation>
    <scope>NUCLEOTIDE SEQUENCE [LARGE SCALE GENOMIC DNA]</scope>
</reference>
<evidence type="ECO:0000256" key="1">
    <source>
        <dbReference type="SAM" id="Phobius"/>
    </source>
</evidence>
<keyword evidence="1" id="KW-0812">Transmembrane</keyword>
<sequence length="121" mass="14189">MDLYEKSLRLADNLVVDKVSRLSGFSPAWTERSNSESRGWSSRSTSVQLNVRLRYYKRNLKNKNSSMPKQKFHNNSHFQHRVTISHRQVRDRLFFCAAHGLPILISLLGDYCVMFVTVWDI</sequence>
<keyword evidence="3" id="KW-1185">Reference proteome</keyword>
<keyword evidence="1" id="KW-1133">Transmembrane helix</keyword>
<dbReference type="AlphaFoldDB" id="A0AAV3YEV5"/>
<organism evidence="2 3">
    <name type="scientific">Plakobranchus ocellatus</name>
    <dbReference type="NCBI Taxonomy" id="259542"/>
    <lineage>
        <taxon>Eukaryota</taxon>
        <taxon>Metazoa</taxon>
        <taxon>Spiralia</taxon>
        <taxon>Lophotrochozoa</taxon>
        <taxon>Mollusca</taxon>
        <taxon>Gastropoda</taxon>
        <taxon>Heterobranchia</taxon>
        <taxon>Euthyneura</taxon>
        <taxon>Panpulmonata</taxon>
        <taxon>Sacoglossa</taxon>
        <taxon>Placobranchoidea</taxon>
        <taxon>Plakobranchidae</taxon>
        <taxon>Plakobranchus</taxon>
    </lineage>
</organism>
<dbReference type="EMBL" id="BLXT01000847">
    <property type="protein sequence ID" value="GFN80808.1"/>
    <property type="molecule type" value="Genomic_DNA"/>
</dbReference>
<accession>A0AAV3YEV5</accession>
<gene>
    <name evidence="2" type="ORF">PoB_000731400</name>
</gene>
<evidence type="ECO:0000313" key="3">
    <source>
        <dbReference type="Proteomes" id="UP000735302"/>
    </source>
</evidence>
<keyword evidence="1" id="KW-0472">Membrane</keyword>
<evidence type="ECO:0000313" key="2">
    <source>
        <dbReference type="EMBL" id="GFN80808.1"/>
    </source>
</evidence>